<dbReference type="AlphaFoldDB" id="A0A9P6D3L1"/>
<accession>A0A9P6D3L1</accession>
<gene>
    <name evidence="2" type="ORF">BDN71DRAFT_1453196</name>
</gene>
<protein>
    <submittedName>
        <fullName evidence="2">Uncharacterized protein</fullName>
    </submittedName>
</protein>
<dbReference type="EMBL" id="MU154623">
    <property type="protein sequence ID" value="KAF9491271.1"/>
    <property type="molecule type" value="Genomic_DNA"/>
</dbReference>
<name>A0A9P6D3L1_PLEER</name>
<proteinExistence type="predicted"/>
<evidence type="ECO:0000313" key="2">
    <source>
        <dbReference type="EMBL" id="KAF9491271.1"/>
    </source>
</evidence>
<feature type="compositionally biased region" description="Polar residues" evidence="1">
    <location>
        <begin position="1"/>
        <end position="10"/>
    </location>
</feature>
<keyword evidence="3" id="KW-1185">Reference proteome</keyword>
<organism evidence="2 3">
    <name type="scientific">Pleurotus eryngii</name>
    <name type="common">Boletus of the steppes</name>
    <dbReference type="NCBI Taxonomy" id="5323"/>
    <lineage>
        <taxon>Eukaryota</taxon>
        <taxon>Fungi</taxon>
        <taxon>Dikarya</taxon>
        <taxon>Basidiomycota</taxon>
        <taxon>Agaricomycotina</taxon>
        <taxon>Agaricomycetes</taxon>
        <taxon>Agaricomycetidae</taxon>
        <taxon>Agaricales</taxon>
        <taxon>Pleurotineae</taxon>
        <taxon>Pleurotaceae</taxon>
        <taxon>Pleurotus</taxon>
    </lineage>
</organism>
<evidence type="ECO:0000256" key="1">
    <source>
        <dbReference type="SAM" id="MobiDB-lite"/>
    </source>
</evidence>
<dbReference type="Proteomes" id="UP000807025">
    <property type="component" value="Unassembled WGS sequence"/>
</dbReference>
<feature type="region of interest" description="Disordered" evidence="1">
    <location>
        <begin position="1"/>
        <end position="54"/>
    </location>
</feature>
<evidence type="ECO:0000313" key="3">
    <source>
        <dbReference type="Proteomes" id="UP000807025"/>
    </source>
</evidence>
<comment type="caution">
    <text evidence="2">The sequence shown here is derived from an EMBL/GenBank/DDBJ whole genome shotgun (WGS) entry which is preliminary data.</text>
</comment>
<reference evidence="2" key="1">
    <citation type="submission" date="2020-11" db="EMBL/GenBank/DDBJ databases">
        <authorList>
            <consortium name="DOE Joint Genome Institute"/>
            <person name="Ahrendt S."/>
            <person name="Riley R."/>
            <person name="Andreopoulos W."/>
            <person name="Labutti K."/>
            <person name="Pangilinan J."/>
            <person name="Ruiz-Duenas F.J."/>
            <person name="Barrasa J.M."/>
            <person name="Sanchez-Garcia M."/>
            <person name="Camarero S."/>
            <person name="Miyauchi S."/>
            <person name="Serrano A."/>
            <person name="Linde D."/>
            <person name="Babiker R."/>
            <person name="Drula E."/>
            <person name="Ayuso-Fernandez I."/>
            <person name="Pacheco R."/>
            <person name="Padilla G."/>
            <person name="Ferreira P."/>
            <person name="Barriuso J."/>
            <person name="Kellner H."/>
            <person name="Castanera R."/>
            <person name="Alfaro M."/>
            <person name="Ramirez L."/>
            <person name="Pisabarro A.G."/>
            <person name="Kuo A."/>
            <person name="Tritt A."/>
            <person name="Lipzen A."/>
            <person name="He G."/>
            <person name="Yan M."/>
            <person name="Ng V."/>
            <person name="Cullen D."/>
            <person name="Martin F."/>
            <person name="Rosso M.-N."/>
            <person name="Henrissat B."/>
            <person name="Hibbett D."/>
            <person name="Martinez A.T."/>
            <person name="Grigoriev I.V."/>
        </authorList>
    </citation>
    <scope>NUCLEOTIDE SEQUENCE</scope>
    <source>
        <strain evidence="2">ATCC 90797</strain>
    </source>
</reference>
<sequence>MPPRNSSRGAHTSVKALKPSAGKMANVDASTPPPPVSVQPTPRATRISPRKRELPANMPAVQISDLAPSPVPSCPLSFGTINVDDDVDVDSEEVDMSLKKQRPAVCRVVLPAEGDNHPAPHISFGTMDTLVEEGEVAVQDDDTVLEVTPHTLSKLLGSKCRSTVKASKVSLSVRDRRQANPAKW</sequence>